<dbReference type="InterPro" id="IPR020010">
    <property type="entry name" value="CHP03503"/>
</dbReference>
<proteinExistence type="predicted"/>
<dbReference type="NCBIfam" id="TIGR03503">
    <property type="entry name" value="TIGR03503 family protein"/>
    <property type="match status" value="1"/>
</dbReference>
<keyword evidence="1" id="KW-0472">Membrane</keyword>
<keyword evidence="2" id="KW-0732">Signal</keyword>
<evidence type="ECO:0000313" key="4">
    <source>
        <dbReference type="Proteomes" id="UP001139488"/>
    </source>
</evidence>
<evidence type="ECO:0000313" key="3">
    <source>
        <dbReference type="EMBL" id="MCJ2377740.1"/>
    </source>
</evidence>
<protein>
    <submittedName>
        <fullName evidence="3">TIGR03503 family protein</fullName>
    </submittedName>
</protein>
<organism evidence="3 4">
    <name type="scientific">Vibrio gelatinilyticus</name>
    <dbReference type="NCBI Taxonomy" id="2893468"/>
    <lineage>
        <taxon>Bacteria</taxon>
        <taxon>Pseudomonadati</taxon>
        <taxon>Pseudomonadota</taxon>
        <taxon>Gammaproteobacteria</taxon>
        <taxon>Vibrionales</taxon>
        <taxon>Vibrionaceae</taxon>
        <taxon>Vibrio</taxon>
    </lineage>
</organism>
<feature type="transmembrane region" description="Helical" evidence="1">
    <location>
        <begin position="375"/>
        <end position="395"/>
    </location>
</feature>
<gene>
    <name evidence="3" type="ORF">LNL84_12965</name>
</gene>
<name>A0A9X2AWU5_9VIBR</name>
<dbReference type="Proteomes" id="UP001139488">
    <property type="component" value="Unassembled WGS sequence"/>
</dbReference>
<evidence type="ECO:0000256" key="1">
    <source>
        <dbReference type="SAM" id="Phobius"/>
    </source>
</evidence>
<keyword evidence="1" id="KW-0812">Transmembrane</keyword>
<dbReference type="NCBIfam" id="NF041940">
    <property type="entry name" value="choice_anch_X"/>
    <property type="match status" value="1"/>
</dbReference>
<dbReference type="EMBL" id="JAJNNZ010000010">
    <property type="protein sequence ID" value="MCJ2377740.1"/>
    <property type="molecule type" value="Genomic_DNA"/>
</dbReference>
<keyword evidence="1" id="KW-1133">Transmembrane helix</keyword>
<sequence length="414" mass="46525">MLRILLVLCLTVLSLTKSYATESYMTLLDNRFRVDESVERISFIVYREDDSRSVTLVRPDGRKYYASKHPSNVHWIEEPGVDIISIESPMAGPWQAIGKITPKNNIQLVSKLSLEADELPARVYSTERIKFTARLLSEGQPIIVENILDKVNLRVVVTRYVNPTDAATGVTAPLPRVIGEFFDDGQKLDEKAGDGVFTVELPMDIEPGKYNIMISTGNGVFLRAVEQTVLIYPTPFTVRLQPSVDGSLPHHVTVVGESATLDLDSLAAHVTLAYPDDTKIVGQQHVAKGRMGIDVALDARTHFGKHHWSGFVYANEASTGRPLVFGLPEKHFNVVANIDVSKAQEMQTAAREARKKEQQEAQIRAHREKIRTKSMLVIVLGNSLLLLLIFIGWWFTKKRRLQQESQPEMQLKMR</sequence>
<evidence type="ECO:0000256" key="2">
    <source>
        <dbReference type="SAM" id="SignalP"/>
    </source>
</evidence>
<feature type="signal peptide" evidence="2">
    <location>
        <begin position="1"/>
        <end position="20"/>
    </location>
</feature>
<accession>A0A9X2AWU5</accession>
<feature type="chain" id="PRO_5040721622" evidence="2">
    <location>
        <begin position="21"/>
        <end position="414"/>
    </location>
</feature>
<keyword evidence="4" id="KW-1185">Reference proteome</keyword>
<dbReference type="RefSeq" id="WP_244357989.1">
    <property type="nucleotide sequence ID" value="NZ_JAJNNZ010000010.1"/>
</dbReference>
<dbReference type="AlphaFoldDB" id="A0A9X2AWU5"/>
<reference evidence="3" key="1">
    <citation type="submission" date="2021-11" db="EMBL/GenBank/DDBJ databases">
        <title>Vibrio ZSDE26 sp. nov. and Vibrio ZSDZ34 sp. nov., isolated from coastal seawater in Qingdao.</title>
        <authorList>
            <person name="Zhang P."/>
        </authorList>
    </citation>
    <scope>NUCLEOTIDE SEQUENCE</scope>
    <source>
        <strain evidence="3">ZSDZ34</strain>
    </source>
</reference>
<comment type="caution">
    <text evidence="3">The sequence shown here is derived from an EMBL/GenBank/DDBJ whole genome shotgun (WGS) entry which is preliminary data.</text>
</comment>